<comment type="function">
    <text evidence="26">Oxidized purine nucleoside triphosphate hydrolase which is a prominent sanitizer of the oxidized nucleotide pool. Catalyzes the hydrolysis of 2-oxo-dATP (2-hydroxy-dATP) into 2-oxo-dAMP. Also has a significant hydrolase activity toward 2-oxo-ATP, 8-oxo-dGTP and 8-oxo-dATP. Through the hydrolysis of oxidized purine nucleoside triphosphates, prevents their incorporation into DNA and the subsequent transversions A:T to C:G and G:C to T:A. Also catalyzes the hydrolysis of methylated purine nucleoside triphosphate preventing their integration into DNA. Through this antimutagenic activity protects cells from oxidative stress.</text>
</comment>
<comment type="catalytic activity">
    <reaction evidence="13">
        <text>2-oxo-dATP + H2O = 2-oxo-dAMP + diphosphate + H(+)</text>
        <dbReference type="Rhea" id="RHEA:31583"/>
        <dbReference type="ChEBI" id="CHEBI:15377"/>
        <dbReference type="ChEBI" id="CHEBI:15378"/>
        <dbReference type="ChEBI" id="CHEBI:33019"/>
        <dbReference type="ChEBI" id="CHEBI:63212"/>
        <dbReference type="ChEBI" id="CHEBI:77897"/>
        <dbReference type="EC" id="3.6.1.56"/>
    </reaction>
    <physiologicalReaction direction="left-to-right" evidence="13">
        <dbReference type="Rhea" id="RHEA:31584"/>
    </physiologicalReaction>
</comment>
<evidence type="ECO:0000256" key="26">
    <source>
        <dbReference type="ARBA" id="ARBA00053094"/>
    </source>
</evidence>
<dbReference type="Pfam" id="PF00293">
    <property type="entry name" value="NUDIX"/>
    <property type="match status" value="1"/>
</dbReference>
<feature type="non-terminal residue" evidence="29">
    <location>
        <position position="1"/>
    </location>
</feature>
<dbReference type="InterPro" id="IPR020476">
    <property type="entry name" value="Nudix_hydrolase"/>
</dbReference>
<dbReference type="InParanoid" id="D8RKB0"/>
<keyword evidence="7" id="KW-0479">Metal-binding</keyword>
<comment type="similarity">
    <text evidence="4 27">Belongs to the Nudix hydrolase family.</text>
</comment>
<comment type="catalytic activity">
    <reaction evidence="12">
        <text>8-oxo-dATP + H2O = 8-oxo-dAMP + diphosphate + H(+)</text>
        <dbReference type="Rhea" id="RHEA:65396"/>
        <dbReference type="ChEBI" id="CHEBI:15377"/>
        <dbReference type="ChEBI" id="CHEBI:15378"/>
        <dbReference type="ChEBI" id="CHEBI:33019"/>
        <dbReference type="ChEBI" id="CHEBI:71361"/>
        <dbReference type="ChEBI" id="CHEBI:172871"/>
    </reaction>
    <physiologicalReaction direction="left-to-right" evidence="12">
        <dbReference type="Rhea" id="RHEA:65397"/>
    </physiologicalReaction>
</comment>
<dbReference type="eggNOG" id="ENOG502S254">
    <property type="taxonomic scope" value="Eukaryota"/>
</dbReference>
<dbReference type="HOGENOM" id="CLU_037162_11_1_1"/>
<comment type="cofactor">
    <cofactor evidence="1">
        <name>Mg(2+)</name>
        <dbReference type="ChEBI" id="CHEBI:18420"/>
    </cofactor>
</comment>
<evidence type="ECO:0000256" key="1">
    <source>
        <dbReference type="ARBA" id="ARBA00001946"/>
    </source>
</evidence>
<evidence type="ECO:0000256" key="18">
    <source>
        <dbReference type="ARBA" id="ARBA00029673"/>
    </source>
</evidence>
<dbReference type="CDD" id="cd03427">
    <property type="entry name" value="NUDIX_MTH1_Nudt1"/>
    <property type="match status" value="1"/>
</dbReference>
<dbReference type="FunCoup" id="D8RKB0">
    <property type="interactions" value="940"/>
</dbReference>
<dbReference type="PROSITE" id="PS51462">
    <property type="entry name" value="NUDIX"/>
    <property type="match status" value="1"/>
</dbReference>
<keyword evidence="8 27" id="KW-0378">Hydrolase</keyword>
<dbReference type="GO" id="GO:0005634">
    <property type="term" value="C:nucleus"/>
    <property type="evidence" value="ECO:0007669"/>
    <property type="project" value="UniProtKB-SubCell"/>
</dbReference>
<keyword evidence="10" id="KW-0694">RNA-binding</keyword>
<evidence type="ECO:0000256" key="2">
    <source>
        <dbReference type="ARBA" id="ARBA00004123"/>
    </source>
</evidence>
<dbReference type="GO" id="GO:0005737">
    <property type="term" value="C:cytoplasm"/>
    <property type="evidence" value="ECO:0000318"/>
    <property type="project" value="GO_Central"/>
</dbReference>
<comment type="subcellular location">
    <subcellularLocation>
        <location evidence="3">Cytoplasm</location>
    </subcellularLocation>
    <subcellularLocation>
        <location evidence="2">Nucleus</location>
    </subcellularLocation>
</comment>
<dbReference type="InterPro" id="IPR015797">
    <property type="entry name" value="NUDIX_hydrolase-like_dom_sf"/>
</dbReference>
<dbReference type="Gramene" id="EFJ27207">
    <property type="protein sequence ID" value="EFJ27207"/>
    <property type="gene ID" value="SELMODRAFT_5768"/>
</dbReference>
<dbReference type="GO" id="GO:0003723">
    <property type="term" value="F:RNA binding"/>
    <property type="evidence" value="ECO:0007669"/>
    <property type="project" value="UniProtKB-KW"/>
</dbReference>
<evidence type="ECO:0000256" key="9">
    <source>
        <dbReference type="ARBA" id="ARBA00022842"/>
    </source>
</evidence>
<dbReference type="AlphaFoldDB" id="D8RKB0"/>
<evidence type="ECO:0000256" key="17">
    <source>
        <dbReference type="ARBA" id="ARBA00026218"/>
    </source>
</evidence>
<evidence type="ECO:0000256" key="5">
    <source>
        <dbReference type="ARBA" id="ARBA00011245"/>
    </source>
</evidence>
<dbReference type="EMBL" id="GL377582">
    <property type="protein sequence ID" value="EFJ27207.1"/>
    <property type="molecule type" value="Genomic_DNA"/>
</dbReference>
<evidence type="ECO:0000256" key="23">
    <source>
        <dbReference type="ARBA" id="ARBA00048002"/>
    </source>
</evidence>
<evidence type="ECO:0000256" key="15">
    <source>
        <dbReference type="ARBA" id="ARBA00024596"/>
    </source>
</evidence>
<accession>D8RKB0</accession>
<dbReference type="InterPro" id="IPR003563">
    <property type="entry name" value="8ODP"/>
</dbReference>
<evidence type="ECO:0000256" key="10">
    <source>
        <dbReference type="ARBA" id="ARBA00022884"/>
    </source>
</evidence>
<evidence type="ECO:0000256" key="19">
    <source>
        <dbReference type="ARBA" id="ARBA00030634"/>
    </source>
</evidence>
<evidence type="ECO:0000256" key="20">
    <source>
        <dbReference type="ARBA" id="ARBA00030682"/>
    </source>
</evidence>
<evidence type="ECO:0000256" key="22">
    <source>
        <dbReference type="ARBA" id="ARBA00032071"/>
    </source>
</evidence>
<dbReference type="GO" id="GO:0008413">
    <property type="term" value="F:8-oxo-7,8-dihydroguanosine triphosphate pyrophosphatase activity"/>
    <property type="evidence" value="ECO:0000318"/>
    <property type="project" value="GO_Central"/>
</dbReference>
<dbReference type="PANTHER" id="PTHR43758">
    <property type="entry name" value="7,8-DIHYDRO-8-OXOGUANINE TRIPHOSPHATASE"/>
    <property type="match status" value="1"/>
</dbReference>
<reference evidence="29 30" key="1">
    <citation type="journal article" date="2011" name="Science">
        <title>The Selaginella genome identifies genetic changes associated with the evolution of vascular plants.</title>
        <authorList>
            <person name="Banks J.A."/>
            <person name="Nishiyama T."/>
            <person name="Hasebe M."/>
            <person name="Bowman J.L."/>
            <person name="Gribskov M."/>
            <person name="dePamphilis C."/>
            <person name="Albert V.A."/>
            <person name="Aono N."/>
            <person name="Aoyama T."/>
            <person name="Ambrose B.A."/>
            <person name="Ashton N.W."/>
            <person name="Axtell M.J."/>
            <person name="Barker E."/>
            <person name="Barker M.S."/>
            <person name="Bennetzen J.L."/>
            <person name="Bonawitz N.D."/>
            <person name="Chapple C."/>
            <person name="Cheng C."/>
            <person name="Correa L.G."/>
            <person name="Dacre M."/>
            <person name="DeBarry J."/>
            <person name="Dreyer I."/>
            <person name="Elias M."/>
            <person name="Engstrom E.M."/>
            <person name="Estelle M."/>
            <person name="Feng L."/>
            <person name="Finet C."/>
            <person name="Floyd S.K."/>
            <person name="Frommer W.B."/>
            <person name="Fujita T."/>
            <person name="Gramzow L."/>
            <person name="Gutensohn M."/>
            <person name="Harholt J."/>
            <person name="Hattori M."/>
            <person name="Heyl A."/>
            <person name="Hirai T."/>
            <person name="Hiwatashi Y."/>
            <person name="Ishikawa M."/>
            <person name="Iwata M."/>
            <person name="Karol K.G."/>
            <person name="Koehler B."/>
            <person name="Kolukisaoglu U."/>
            <person name="Kubo M."/>
            <person name="Kurata T."/>
            <person name="Lalonde S."/>
            <person name="Li K."/>
            <person name="Li Y."/>
            <person name="Litt A."/>
            <person name="Lyons E."/>
            <person name="Manning G."/>
            <person name="Maruyama T."/>
            <person name="Michael T.P."/>
            <person name="Mikami K."/>
            <person name="Miyazaki S."/>
            <person name="Morinaga S."/>
            <person name="Murata T."/>
            <person name="Mueller-Roeber B."/>
            <person name="Nelson D.R."/>
            <person name="Obara M."/>
            <person name="Oguri Y."/>
            <person name="Olmstead R.G."/>
            <person name="Onodera N."/>
            <person name="Petersen B.L."/>
            <person name="Pils B."/>
            <person name="Prigge M."/>
            <person name="Rensing S.A."/>
            <person name="Riano-Pachon D.M."/>
            <person name="Roberts A.W."/>
            <person name="Sato Y."/>
            <person name="Scheller H.V."/>
            <person name="Schulz B."/>
            <person name="Schulz C."/>
            <person name="Shakirov E.V."/>
            <person name="Shibagaki N."/>
            <person name="Shinohara N."/>
            <person name="Shippen D.E."/>
            <person name="Soerensen I."/>
            <person name="Sotooka R."/>
            <person name="Sugimoto N."/>
            <person name="Sugita M."/>
            <person name="Sumikawa N."/>
            <person name="Tanurdzic M."/>
            <person name="Theissen G."/>
            <person name="Ulvskov P."/>
            <person name="Wakazuki S."/>
            <person name="Weng J.K."/>
            <person name="Willats W.W."/>
            <person name="Wipf D."/>
            <person name="Wolf P.G."/>
            <person name="Yang L."/>
            <person name="Zimmer A.D."/>
            <person name="Zhu Q."/>
            <person name="Mitros T."/>
            <person name="Hellsten U."/>
            <person name="Loque D."/>
            <person name="Otillar R."/>
            <person name="Salamov A."/>
            <person name="Schmutz J."/>
            <person name="Shapiro H."/>
            <person name="Lindquist E."/>
            <person name="Lucas S."/>
            <person name="Rokhsar D."/>
            <person name="Grigoriev I.V."/>
        </authorList>
    </citation>
    <scope>NUCLEOTIDE SEQUENCE [LARGE SCALE GENOMIC DNA]</scope>
</reference>
<evidence type="ECO:0000256" key="25">
    <source>
        <dbReference type="ARBA" id="ARBA00049032"/>
    </source>
</evidence>
<evidence type="ECO:0000256" key="4">
    <source>
        <dbReference type="ARBA" id="ARBA00005582"/>
    </source>
</evidence>
<evidence type="ECO:0000256" key="24">
    <source>
        <dbReference type="ARBA" id="ARBA00048894"/>
    </source>
</evidence>
<dbReference type="OMA" id="MIEATLC"/>
<keyword evidence="9" id="KW-0460">Magnesium</keyword>
<dbReference type="InterPro" id="IPR000086">
    <property type="entry name" value="NUDIX_hydrolase_dom"/>
</dbReference>
<dbReference type="PROSITE" id="PS00893">
    <property type="entry name" value="NUDIX_BOX"/>
    <property type="match status" value="1"/>
</dbReference>
<feature type="domain" description="Nudix hydrolase" evidence="28">
    <location>
        <begin position="1"/>
        <end position="125"/>
    </location>
</feature>
<evidence type="ECO:0000256" key="27">
    <source>
        <dbReference type="RuleBase" id="RU003476"/>
    </source>
</evidence>
<evidence type="ECO:0000256" key="13">
    <source>
        <dbReference type="ARBA" id="ARBA00024459"/>
    </source>
</evidence>
<dbReference type="GO" id="GO:0046872">
    <property type="term" value="F:metal ion binding"/>
    <property type="evidence" value="ECO:0007669"/>
    <property type="project" value="UniProtKB-KW"/>
</dbReference>
<dbReference type="GO" id="GO:0008828">
    <property type="term" value="F:dATP diphosphatase activity"/>
    <property type="evidence" value="ECO:0007669"/>
    <property type="project" value="UniProtKB-EC"/>
</dbReference>
<evidence type="ECO:0000256" key="12">
    <source>
        <dbReference type="ARBA" id="ARBA00024448"/>
    </source>
</evidence>
<organism evidence="30">
    <name type="scientific">Selaginella moellendorffii</name>
    <name type="common">Spikemoss</name>
    <dbReference type="NCBI Taxonomy" id="88036"/>
    <lineage>
        <taxon>Eukaryota</taxon>
        <taxon>Viridiplantae</taxon>
        <taxon>Streptophyta</taxon>
        <taxon>Embryophyta</taxon>
        <taxon>Tracheophyta</taxon>
        <taxon>Lycopodiopsida</taxon>
        <taxon>Selaginellales</taxon>
        <taxon>Selaginellaceae</taxon>
        <taxon>Selaginella</taxon>
    </lineage>
</organism>
<dbReference type="KEGG" id="smo:SELMODRAFT_5768"/>
<sequence length="128" mass="14834">KLLTLAIVHKDGRVLLGMKKRGFGEGYFNGFGGKVEDGETIEQAAARELEEEAGITPTKMDKRGILTFHFDDKPVPWEVHVYHVEHFVGDPCETEEMSPRWFLTQDIPFDKMWKDDPIWYPHFLQGKQ</sequence>
<evidence type="ECO:0000313" key="29">
    <source>
        <dbReference type="EMBL" id="EFJ27207.1"/>
    </source>
</evidence>
<keyword evidence="11" id="KW-0539">Nucleus</keyword>
<evidence type="ECO:0000256" key="7">
    <source>
        <dbReference type="ARBA" id="ARBA00022723"/>
    </source>
</evidence>
<comment type="catalytic activity">
    <reaction evidence="24">
        <text>O(6)-methyl-dGTP + H2O = O(6)-methyl-dGMP + diphosphate + H(+)</text>
        <dbReference type="Rhea" id="RHEA:67600"/>
        <dbReference type="ChEBI" id="CHEBI:15377"/>
        <dbReference type="ChEBI" id="CHEBI:15378"/>
        <dbReference type="ChEBI" id="CHEBI:33019"/>
        <dbReference type="ChEBI" id="CHEBI:169974"/>
        <dbReference type="ChEBI" id="CHEBI:169975"/>
    </reaction>
    <physiologicalReaction direction="left-to-right" evidence="24">
        <dbReference type="Rhea" id="RHEA:67601"/>
    </physiologicalReaction>
</comment>
<evidence type="ECO:0000256" key="11">
    <source>
        <dbReference type="ARBA" id="ARBA00023242"/>
    </source>
</evidence>
<evidence type="ECO:0000256" key="21">
    <source>
        <dbReference type="ARBA" id="ARBA00031927"/>
    </source>
</evidence>
<evidence type="ECO:0000256" key="16">
    <source>
        <dbReference type="ARBA" id="ARBA00026103"/>
    </source>
</evidence>
<evidence type="ECO:0000256" key="14">
    <source>
        <dbReference type="ARBA" id="ARBA00024486"/>
    </source>
</evidence>
<keyword evidence="6" id="KW-0963">Cytoplasm</keyword>
<dbReference type="InterPro" id="IPR020084">
    <property type="entry name" value="NUDIX_hydrolase_CS"/>
</dbReference>
<keyword evidence="30" id="KW-1185">Reference proteome</keyword>
<comment type="catalytic activity">
    <reaction evidence="25">
        <text>N(6)-methyl-dATP + H2O = N(6)-methyl-dAMP + diphosphate + H(+)</text>
        <dbReference type="Rhea" id="RHEA:67604"/>
        <dbReference type="ChEBI" id="CHEBI:15377"/>
        <dbReference type="ChEBI" id="CHEBI:15378"/>
        <dbReference type="ChEBI" id="CHEBI:33019"/>
        <dbReference type="ChEBI" id="CHEBI:169976"/>
        <dbReference type="ChEBI" id="CHEBI:172872"/>
    </reaction>
    <physiologicalReaction direction="left-to-right" evidence="25">
        <dbReference type="Rhea" id="RHEA:67605"/>
    </physiologicalReaction>
</comment>
<feature type="non-terminal residue" evidence="29">
    <location>
        <position position="128"/>
    </location>
</feature>
<name>D8RKB0_SELML</name>
<evidence type="ECO:0000259" key="28">
    <source>
        <dbReference type="PROSITE" id="PS51462"/>
    </source>
</evidence>
<comment type="subunit">
    <text evidence="5">Monomer.</text>
</comment>
<evidence type="ECO:0000256" key="8">
    <source>
        <dbReference type="ARBA" id="ARBA00022801"/>
    </source>
</evidence>
<protein>
    <recommendedName>
        <fullName evidence="17">Oxidized purine nucleoside triphosphate hydrolase</fullName>
        <ecNumber evidence="16">3.6.1.56</ecNumber>
    </recommendedName>
    <alternativeName>
        <fullName evidence="21">2-hydroxy-dATP diphosphatase</fullName>
    </alternativeName>
    <alternativeName>
        <fullName evidence="20">7,8-dihydro-8-oxoguanine triphosphatase</fullName>
    </alternativeName>
    <alternativeName>
        <fullName evidence="19">8-oxo-dGTPase</fullName>
    </alternativeName>
    <alternativeName>
        <fullName evidence="22">Methylated purine nucleoside triphosphate hydrolase</fullName>
    </alternativeName>
    <alternativeName>
        <fullName evidence="18">Nucleoside diphosphate-linked moiety X motif 1</fullName>
    </alternativeName>
</protein>
<proteinExistence type="inferred from homology"/>
<dbReference type="PRINTS" id="PR00502">
    <property type="entry name" value="NUDIXFAMILY"/>
</dbReference>
<dbReference type="Proteomes" id="UP000001514">
    <property type="component" value="Unassembled WGS sequence"/>
</dbReference>
<evidence type="ECO:0000256" key="6">
    <source>
        <dbReference type="ARBA" id="ARBA00022490"/>
    </source>
</evidence>
<dbReference type="GO" id="GO:0042262">
    <property type="term" value="P:DNA protection"/>
    <property type="evidence" value="ECO:0000318"/>
    <property type="project" value="GO_Central"/>
</dbReference>
<dbReference type="PRINTS" id="PR01403">
    <property type="entry name" value="8OXTPHPHTASE"/>
</dbReference>
<dbReference type="EC" id="3.6.1.56" evidence="16"/>
<evidence type="ECO:0000313" key="30">
    <source>
        <dbReference type="Proteomes" id="UP000001514"/>
    </source>
</evidence>
<dbReference type="Gene3D" id="3.90.79.10">
    <property type="entry name" value="Nucleoside Triphosphate Pyrophosphohydrolase"/>
    <property type="match status" value="1"/>
</dbReference>
<gene>
    <name evidence="29" type="ORF">SELMODRAFT_5768</name>
</gene>
<comment type="catalytic activity">
    <reaction evidence="15">
        <text>2-oxo-ATP + H2O = 2-oxo-AMP + diphosphate + H(+)</text>
        <dbReference type="Rhea" id="RHEA:67392"/>
        <dbReference type="ChEBI" id="CHEBI:15377"/>
        <dbReference type="ChEBI" id="CHEBI:15378"/>
        <dbReference type="ChEBI" id="CHEBI:33019"/>
        <dbReference type="ChEBI" id="CHEBI:71395"/>
        <dbReference type="ChEBI" id="CHEBI:172878"/>
    </reaction>
    <physiologicalReaction direction="left-to-right" evidence="15">
        <dbReference type="Rhea" id="RHEA:67393"/>
    </physiologicalReaction>
</comment>
<dbReference type="PANTHER" id="PTHR43758:SF2">
    <property type="entry name" value="OXIDIZED PURINE NUCLEOSIDE TRIPHOSPHATE HYDROLASE"/>
    <property type="match status" value="1"/>
</dbReference>
<comment type="catalytic activity">
    <reaction evidence="14">
        <text>8-oxo-dGTP + H2O = 8-oxo-dGMP + diphosphate + H(+)</text>
        <dbReference type="Rhea" id="RHEA:31575"/>
        <dbReference type="ChEBI" id="CHEBI:15377"/>
        <dbReference type="ChEBI" id="CHEBI:15378"/>
        <dbReference type="ChEBI" id="CHEBI:33019"/>
        <dbReference type="ChEBI" id="CHEBI:63224"/>
        <dbReference type="ChEBI" id="CHEBI:77896"/>
    </reaction>
    <physiologicalReaction direction="left-to-right" evidence="14">
        <dbReference type="Rhea" id="RHEA:31576"/>
    </physiologicalReaction>
</comment>
<comment type="catalytic activity">
    <reaction evidence="23">
        <text>N(6)-methyl-ATP + H2O = N(6)-methyl-AMP + diphosphate + H(+)</text>
        <dbReference type="Rhea" id="RHEA:67608"/>
        <dbReference type="ChEBI" id="CHEBI:15377"/>
        <dbReference type="ChEBI" id="CHEBI:15378"/>
        <dbReference type="ChEBI" id="CHEBI:33019"/>
        <dbReference type="ChEBI" id="CHEBI:144842"/>
        <dbReference type="ChEBI" id="CHEBI:172873"/>
    </reaction>
    <physiologicalReaction direction="left-to-right" evidence="23">
        <dbReference type="Rhea" id="RHEA:67609"/>
    </physiologicalReaction>
</comment>
<evidence type="ECO:0000256" key="3">
    <source>
        <dbReference type="ARBA" id="ARBA00004496"/>
    </source>
</evidence>
<dbReference type="SUPFAM" id="SSF55811">
    <property type="entry name" value="Nudix"/>
    <property type="match status" value="1"/>
</dbReference>